<evidence type="ECO:0000256" key="4">
    <source>
        <dbReference type="ARBA" id="ARBA00023295"/>
    </source>
</evidence>
<keyword evidence="4 5" id="KW-0326">Glycosidase</keyword>
<keyword evidence="2 6" id="KW-0732">Signal</keyword>
<dbReference type="PROSITE" id="PS00659">
    <property type="entry name" value="GLYCOSYL_HYDROL_F5"/>
    <property type="match status" value="1"/>
</dbReference>
<organism evidence="8 9">
    <name type="scientific">Physocladia obscura</name>
    <dbReference type="NCBI Taxonomy" id="109957"/>
    <lineage>
        <taxon>Eukaryota</taxon>
        <taxon>Fungi</taxon>
        <taxon>Fungi incertae sedis</taxon>
        <taxon>Chytridiomycota</taxon>
        <taxon>Chytridiomycota incertae sedis</taxon>
        <taxon>Chytridiomycetes</taxon>
        <taxon>Chytridiales</taxon>
        <taxon>Chytriomycetaceae</taxon>
        <taxon>Physocladia</taxon>
    </lineage>
</organism>
<evidence type="ECO:0000256" key="2">
    <source>
        <dbReference type="ARBA" id="ARBA00022729"/>
    </source>
</evidence>
<evidence type="ECO:0000259" key="7">
    <source>
        <dbReference type="PROSITE" id="PS51164"/>
    </source>
</evidence>
<feature type="signal peptide" evidence="6">
    <location>
        <begin position="1"/>
        <end position="20"/>
    </location>
</feature>
<dbReference type="PROSITE" id="PS51164">
    <property type="entry name" value="CBM1_2"/>
    <property type="match status" value="1"/>
</dbReference>
<dbReference type="InterPro" id="IPR001547">
    <property type="entry name" value="Glyco_hydro_5"/>
</dbReference>
<dbReference type="GO" id="GO:0004553">
    <property type="term" value="F:hydrolase activity, hydrolyzing O-glycosyl compounds"/>
    <property type="evidence" value="ECO:0007669"/>
    <property type="project" value="InterPro"/>
</dbReference>
<reference evidence="8" key="1">
    <citation type="submission" date="2020-05" db="EMBL/GenBank/DDBJ databases">
        <title>Phylogenomic resolution of chytrid fungi.</title>
        <authorList>
            <person name="Stajich J.E."/>
            <person name="Amses K."/>
            <person name="Simmons R."/>
            <person name="Seto K."/>
            <person name="Myers J."/>
            <person name="Bonds A."/>
            <person name="Quandt C.A."/>
            <person name="Barry K."/>
            <person name="Liu P."/>
            <person name="Grigoriev I."/>
            <person name="Longcore J.E."/>
            <person name="James T.Y."/>
        </authorList>
    </citation>
    <scope>NUCLEOTIDE SEQUENCE</scope>
    <source>
        <strain evidence="8">JEL0513</strain>
    </source>
</reference>
<evidence type="ECO:0000256" key="1">
    <source>
        <dbReference type="ARBA" id="ARBA00005641"/>
    </source>
</evidence>
<dbReference type="Pfam" id="PF00150">
    <property type="entry name" value="Cellulase"/>
    <property type="match status" value="1"/>
</dbReference>
<comment type="similarity">
    <text evidence="1 5">Belongs to the glycosyl hydrolase 5 (cellulase A) family.</text>
</comment>
<dbReference type="GO" id="GO:0030248">
    <property type="term" value="F:cellulose binding"/>
    <property type="evidence" value="ECO:0007669"/>
    <property type="project" value="InterPro"/>
</dbReference>
<sequence length="397" mass="42158">MVKIIEAIAMLAFLACSADAARGRPKLNGKTFVADDGQPLRGPFDGTETGPAASSGVVNSLKNYGFNALHLYTETFGTQAPGYRSAYIDSIVQETADAGMYIILVIANGGNNGDFSLSWAEEFWTFYAPRYADQTHVIYEIHNEPVSWGPPYSSPTANPPGAINMEAQCYSIIRKAAPNTPILFFTYSVLGPGAETAIMEDIHALNTQIHGNADAVWTNEAVAFHGYGGQANTISAIGALIDAGYPAFMTEFQRLAGNVIDASFINALEGLKTSWLTFQYDQTMLDTPAIAASLWLDPINSAGVCWVPDYGNWPCGNVGILSTTKTTTTVKVLTTTTKATTTTTKTTKTTSKATTSASSSCSALYAQCGGTGWTGPTCCIASTCTAQAGNPYYSQCL</sequence>
<keyword evidence="9" id="KW-1185">Reference proteome</keyword>
<accession>A0AAD5SYI4</accession>
<keyword evidence="3 5" id="KW-0378">Hydrolase</keyword>
<dbReference type="PROSITE" id="PS00562">
    <property type="entry name" value="CBM1_1"/>
    <property type="match status" value="1"/>
</dbReference>
<dbReference type="GO" id="GO:0005576">
    <property type="term" value="C:extracellular region"/>
    <property type="evidence" value="ECO:0007669"/>
    <property type="project" value="InterPro"/>
</dbReference>
<dbReference type="Gene3D" id="3.20.20.80">
    <property type="entry name" value="Glycosidases"/>
    <property type="match status" value="1"/>
</dbReference>
<comment type="caution">
    <text evidence="8">The sequence shown here is derived from an EMBL/GenBank/DDBJ whole genome shotgun (WGS) entry which is preliminary data.</text>
</comment>
<feature type="domain" description="CBM1" evidence="7">
    <location>
        <begin position="360"/>
        <end position="397"/>
    </location>
</feature>
<evidence type="ECO:0000256" key="6">
    <source>
        <dbReference type="SAM" id="SignalP"/>
    </source>
</evidence>
<feature type="chain" id="PRO_5042256648" description="CBM1 domain-containing protein" evidence="6">
    <location>
        <begin position="21"/>
        <end position="397"/>
    </location>
</feature>
<dbReference type="SUPFAM" id="SSF51445">
    <property type="entry name" value="(Trans)glycosidases"/>
    <property type="match status" value="1"/>
</dbReference>
<dbReference type="Proteomes" id="UP001211907">
    <property type="component" value="Unassembled WGS sequence"/>
</dbReference>
<evidence type="ECO:0000256" key="3">
    <source>
        <dbReference type="ARBA" id="ARBA00022801"/>
    </source>
</evidence>
<gene>
    <name evidence="8" type="ORF">HK100_004447</name>
</gene>
<dbReference type="Pfam" id="PF00734">
    <property type="entry name" value="CBM_1"/>
    <property type="match status" value="1"/>
</dbReference>
<proteinExistence type="inferred from homology"/>
<dbReference type="SUPFAM" id="SSF57180">
    <property type="entry name" value="Cellulose-binding domain"/>
    <property type="match status" value="1"/>
</dbReference>
<dbReference type="AlphaFoldDB" id="A0AAD5SYI4"/>
<dbReference type="EMBL" id="JADGJH010002195">
    <property type="protein sequence ID" value="KAJ3101938.1"/>
    <property type="molecule type" value="Genomic_DNA"/>
</dbReference>
<dbReference type="GO" id="GO:0000272">
    <property type="term" value="P:polysaccharide catabolic process"/>
    <property type="evidence" value="ECO:0007669"/>
    <property type="project" value="InterPro"/>
</dbReference>
<dbReference type="SMART" id="SM00236">
    <property type="entry name" value="fCBD"/>
    <property type="match status" value="1"/>
</dbReference>
<dbReference type="InterPro" id="IPR035971">
    <property type="entry name" value="CBD_sf"/>
</dbReference>
<protein>
    <recommendedName>
        <fullName evidence="7">CBM1 domain-containing protein</fullName>
    </recommendedName>
</protein>
<name>A0AAD5SYI4_9FUNG</name>
<dbReference type="InterPro" id="IPR018087">
    <property type="entry name" value="Glyco_hydro_5_CS"/>
</dbReference>
<dbReference type="InterPro" id="IPR017853">
    <property type="entry name" value="GH"/>
</dbReference>
<evidence type="ECO:0000313" key="8">
    <source>
        <dbReference type="EMBL" id="KAJ3101938.1"/>
    </source>
</evidence>
<dbReference type="InterPro" id="IPR000254">
    <property type="entry name" value="CBD"/>
</dbReference>
<evidence type="ECO:0000313" key="9">
    <source>
        <dbReference type="Proteomes" id="UP001211907"/>
    </source>
</evidence>
<evidence type="ECO:0000256" key="5">
    <source>
        <dbReference type="RuleBase" id="RU361153"/>
    </source>
</evidence>